<keyword evidence="4 5" id="KW-0472">Membrane</keyword>
<organism evidence="7 8">
    <name type="scientific">Tegillarca granosa</name>
    <name type="common">Malaysian cockle</name>
    <name type="synonym">Anadara granosa</name>
    <dbReference type="NCBI Taxonomy" id="220873"/>
    <lineage>
        <taxon>Eukaryota</taxon>
        <taxon>Metazoa</taxon>
        <taxon>Spiralia</taxon>
        <taxon>Lophotrochozoa</taxon>
        <taxon>Mollusca</taxon>
        <taxon>Bivalvia</taxon>
        <taxon>Autobranchia</taxon>
        <taxon>Pteriomorphia</taxon>
        <taxon>Arcoida</taxon>
        <taxon>Arcoidea</taxon>
        <taxon>Arcidae</taxon>
        <taxon>Tegillarca</taxon>
    </lineage>
</organism>
<comment type="subcellular location">
    <subcellularLocation>
        <location evidence="1">Membrane</location>
        <topology evidence="1">Multi-pass membrane protein</topology>
    </subcellularLocation>
</comment>
<evidence type="ECO:0000259" key="6">
    <source>
        <dbReference type="PROSITE" id="PS50261"/>
    </source>
</evidence>
<protein>
    <recommendedName>
        <fullName evidence="6">G-protein coupled receptors family 2 profile 2 domain-containing protein</fullName>
    </recommendedName>
</protein>
<dbReference type="EMBL" id="JARBDR010000342">
    <property type="protein sequence ID" value="KAJ8314374.1"/>
    <property type="molecule type" value="Genomic_DNA"/>
</dbReference>
<proteinExistence type="predicted"/>
<feature type="transmembrane region" description="Helical" evidence="5">
    <location>
        <begin position="68"/>
        <end position="88"/>
    </location>
</feature>
<dbReference type="PROSITE" id="PS50261">
    <property type="entry name" value="G_PROTEIN_RECEP_F2_4"/>
    <property type="match status" value="1"/>
</dbReference>
<dbReference type="InterPro" id="IPR017981">
    <property type="entry name" value="GPCR_2-like_7TM"/>
</dbReference>
<feature type="domain" description="G-protein coupled receptors family 2 profile 2" evidence="6">
    <location>
        <begin position="1"/>
        <end position="109"/>
    </location>
</feature>
<accession>A0ABQ9FAJ9</accession>
<evidence type="ECO:0000256" key="1">
    <source>
        <dbReference type="ARBA" id="ARBA00004141"/>
    </source>
</evidence>
<dbReference type="InterPro" id="IPR050332">
    <property type="entry name" value="GPCR_2"/>
</dbReference>
<sequence length="109" mass="12320">MLRLVAKPTVLNQNIKELAEHLGIGAGCKLLSFLKIYLKCASYTWMFCEGFYLHRLMSNAFSPPRSLLSLYALGWGLPLVSSMIYAILRLIYANESPSLIITKKDAIYM</sequence>
<comment type="caution">
    <text evidence="7">The sequence shown here is derived from an EMBL/GenBank/DDBJ whole genome shotgun (WGS) entry which is preliminary data.</text>
</comment>
<dbReference type="PANTHER" id="PTHR45620">
    <property type="entry name" value="PDF RECEPTOR-LIKE PROTEIN-RELATED"/>
    <property type="match status" value="1"/>
</dbReference>
<dbReference type="PRINTS" id="PR00249">
    <property type="entry name" value="GPCRSECRETIN"/>
</dbReference>
<dbReference type="Gene3D" id="1.20.1070.10">
    <property type="entry name" value="Rhodopsin 7-helix transmembrane proteins"/>
    <property type="match status" value="1"/>
</dbReference>
<keyword evidence="3 5" id="KW-1133">Transmembrane helix</keyword>
<gene>
    <name evidence="7" type="ORF">KUTeg_008935</name>
</gene>
<evidence type="ECO:0000256" key="3">
    <source>
        <dbReference type="ARBA" id="ARBA00022989"/>
    </source>
</evidence>
<name>A0ABQ9FAJ9_TEGGR</name>
<evidence type="ECO:0000256" key="2">
    <source>
        <dbReference type="ARBA" id="ARBA00022692"/>
    </source>
</evidence>
<dbReference type="PANTHER" id="PTHR45620:SF42">
    <property type="entry name" value="G-PROTEIN COUPLED RECEPTOR SEB-2"/>
    <property type="match status" value="1"/>
</dbReference>
<dbReference type="Pfam" id="PF00002">
    <property type="entry name" value="7tm_2"/>
    <property type="match status" value="1"/>
</dbReference>
<keyword evidence="8" id="KW-1185">Reference proteome</keyword>
<dbReference type="Proteomes" id="UP001217089">
    <property type="component" value="Unassembled WGS sequence"/>
</dbReference>
<evidence type="ECO:0000313" key="7">
    <source>
        <dbReference type="EMBL" id="KAJ8314374.1"/>
    </source>
</evidence>
<evidence type="ECO:0000256" key="5">
    <source>
        <dbReference type="SAM" id="Phobius"/>
    </source>
</evidence>
<evidence type="ECO:0000256" key="4">
    <source>
        <dbReference type="ARBA" id="ARBA00023136"/>
    </source>
</evidence>
<evidence type="ECO:0000313" key="8">
    <source>
        <dbReference type="Proteomes" id="UP001217089"/>
    </source>
</evidence>
<dbReference type="InterPro" id="IPR000832">
    <property type="entry name" value="GPCR_2_secretin-like"/>
</dbReference>
<reference evidence="7 8" key="1">
    <citation type="submission" date="2022-12" db="EMBL/GenBank/DDBJ databases">
        <title>Chromosome-level genome of Tegillarca granosa.</title>
        <authorList>
            <person name="Kim J."/>
        </authorList>
    </citation>
    <scope>NUCLEOTIDE SEQUENCE [LARGE SCALE GENOMIC DNA]</scope>
    <source>
        <strain evidence="7">Teg-2019</strain>
        <tissue evidence="7">Adductor muscle</tissue>
    </source>
</reference>
<keyword evidence="2 5" id="KW-0812">Transmembrane</keyword>